<organism evidence="1 2">
    <name type="scientific">Aspergillus calidoustus</name>
    <dbReference type="NCBI Taxonomy" id="454130"/>
    <lineage>
        <taxon>Eukaryota</taxon>
        <taxon>Fungi</taxon>
        <taxon>Dikarya</taxon>
        <taxon>Ascomycota</taxon>
        <taxon>Pezizomycotina</taxon>
        <taxon>Eurotiomycetes</taxon>
        <taxon>Eurotiomycetidae</taxon>
        <taxon>Eurotiales</taxon>
        <taxon>Aspergillaceae</taxon>
        <taxon>Aspergillus</taxon>
        <taxon>Aspergillus subgen. Nidulantes</taxon>
    </lineage>
</organism>
<dbReference type="SUPFAM" id="SSF53335">
    <property type="entry name" value="S-adenosyl-L-methionine-dependent methyltransferases"/>
    <property type="match status" value="1"/>
</dbReference>
<evidence type="ECO:0000313" key="1">
    <source>
        <dbReference type="EMBL" id="CEL07157.1"/>
    </source>
</evidence>
<dbReference type="Proteomes" id="UP000054771">
    <property type="component" value="Unassembled WGS sequence"/>
</dbReference>
<sequence length="113" mass="12739">MTDGQQSTHGPKYAYTNRYWPEFYDLWVKQLFGSALEKYDAFYWNLVLPFLQNNAQSNEPLRIVDVGTGAGRVIQGILNGMKKHDTATDSRIHIVGVDHSQEMLKSCGAATCL</sequence>
<dbReference type="InterPro" id="IPR029063">
    <property type="entry name" value="SAM-dependent_MTases_sf"/>
</dbReference>
<reference evidence="2" key="1">
    <citation type="journal article" date="2016" name="Genome Announc.">
        <title>Draft genome sequences of fungus Aspergillus calidoustus.</title>
        <authorList>
            <person name="Horn F."/>
            <person name="Linde J."/>
            <person name="Mattern D.J."/>
            <person name="Walther G."/>
            <person name="Guthke R."/>
            <person name="Scherlach K."/>
            <person name="Martin K."/>
            <person name="Brakhage A.A."/>
            <person name="Petzke L."/>
            <person name="Valiante V."/>
        </authorList>
    </citation>
    <scope>NUCLEOTIDE SEQUENCE [LARGE SCALE GENOMIC DNA]</scope>
    <source>
        <strain evidence="2">SF006504</strain>
    </source>
</reference>
<evidence type="ECO:0000313" key="2">
    <source>
        <dbReference type="Proteomes" id="UP000054771"/>
    </source>
</evidence>
<protein>
    <recommendedName>
        <fullName evidence="3">Methyltransferase domain-containing protein</fullName>
    </recommendedName>
</protein>
<accession>A0A0U4ZBC2</accession>
<evidence type="ECO:0008006" key="3">
    <source>
        <dbReference type="Google" id="ProtNLM"/>
    </source>
</evidence>
<dbReference type="AlphaFoldDB" id="A0A0U4ZBC2"/>
<name>A0A0U4ZBC2_ASPCI</name>
<dbReference type="EMBL" id="CDMC01000009">
    <property type="protein sequence ID" value="CEL07157.1"/>
    <property type="molecule type" value="Genomic_DNA"/>
</dbReference>
<keyword evidence="2" id="KW-1185">Reference proteome</keyword>
<gene>
    <name evidence="1" type="ORF">ASPCAL10320</name>
</gene>
<proteinExistence type="predicted"/>
<dbReference type="OrthoDB" id="5339271at2759"/>
<dbReference type="Gene3D" id="3.40.50.150">
    <property type="entry name" value="Vaccinia Virus protein VP39"/>
    <property type="match status" value="1"/>
</dbReference>